<feature type="compositionally biased region" description="Polar residues" evidence="2">
    <location>
        <begin position="683"/>
        <end position="702"/>
    </location>
</feature>
<gene>
    <name evidence="4" type="ORF">PIBRA_LOCUS11629</name>
</gene>
<name>A0A9P0XI01_PIEBR</name>
<feature type="compositionally biased region" description="Basic and acidic residues" evidence="2">
    <location>
        <begin position="910"/>
        <end position="920"/>
    </location>
</feature>
<feature type="domain" description="C2H2-type" evidence="3">
    <location>
        <begin position="270"/>
        <end position="298"/>
    </location>
</feature>
<feature type="region of interest" description="Disordered" evidence="2">
    <location>
        <begin position="1026"/>
        <end position="1066"/>
    </location>
</feature>
<reference evidence="4" key="1">
    <citation type="submission" date="2022-05" db="EMBL/GenBank/DDBJ databases">
        <authorList>
            <person name="Okamura Y."/>
        </authorList>
    </citation>
    <scope>NUCLEOTIDE SEQUENCE</scope>
</reference>
<dbReference type="AlphaFoldDB" id="A0A9P0XI01"/>
<dbReference type="Gene3D" id="3.30.160.60">
    <property type="entry name" value="Classic Zinc Finger"/>
    <property type="match status" value="2"/>
</dbReference>
<proteinExistence type="predicted"/>
<dbReference type="Proteomes" id="UP001152562">
    <property type="component" value="Unassembled WGS sequence"/>
</dbReference>
<feature type="compositionally biased region" description="Basic residues" evidence="2">
    <location>
        <begin position="652"/>
        <end position="668"/>
    </location>
</feature>
<sequence>MKYIPKSSIKTLIDYVSMAGYKGSTKPKSKEFKNRSNKIAVQNTEDAEDIDYSLLRRPLTTSVTGFAQARKVFDLATDEVREILSNECNMIYECKVCTNLFRSLANFISHKRVYCAEKCSSIYTSFEANSSIKCEVLKIKRFEENYQEFLKENLNINTINAEDKRIPLSRDLTAVVEKIAMTKGVPEKINQQNVVLEKIPKSSVAVYQTVQVDSNEDAMSTQVTELDNILSKENAVMQSDGNFKVQNNSEEIENVIQISDDEDNSCMQELKCRLCDQQFSTRKTLKFHIKTKHEASRLVYPCPDCLEIFSTSWSVYRHLFKVHRKTAAQIRRLRETIQSKAFHMNNPPASYEKRKASAKPVTSLKITDEERMEQENQAWMDNMEGDAELPRCGGCGRTFERRAALAAHTNTCQPRSRALARRPDAKKIEIQIRKDYNKGATVKEKTTNEVVPPVSKPTQQKEDTETRNETLTEAIMSIVGVAGPDVDEDSSIAKPDLNMDVIKPVHILPFCHQAEKSNFNVLKLKVMQNIIQEDLSCKKCENKFKEPNELFDHVAGHYNWVRYACKLCKFRHYEYEKVSDHVKVVHKLKGDAEFYFSTIKAIDGAEATDISEPKDITETSPNSRRPSRCSSDSSKLSDDSSSSSTPIEVGSRKRKVNAIRAASKKKKAFINDDGDGDSKDSEPSPQKDSIQIENDSSNSIGFNENSSDVDDSEEKSSKRIKIDYVTSSISRRPIRKRTIPKNKDFEYDLSNLLKMQMHGYKESQTNSNIKSAQAKKKSQQDFINNYNSLNKDCSGAMTTLSRQSVAKNKAHMITTDFAVYSNNKDQRISNIFVRPMLPKIVRGDKMSPSKEQTINTEKEITNISSKPIEPKDLVHCSDTLDKPIQPKQNSIPETPENIKTEEDCETPNKNVKDETDKDGPSKPSATGSEKPRSSVNLVPIKLHKHGLDLIKNPLIKKNISDFSKAGMKTKILVIKHINKNDGTPSIKTPLKIKRIKINETQSIQNESKKTDSLVVVKVPSAETVIPPIGVSNNNNTSDNDQEIEQNSDIKERNETQDTNTNNEIGNEEISFNKILIPETDTNEVTVKE</sequence>
<feature type="region of interest" description="Disordered" evidence="2">
    <location>
        <begin position="610"/>
        <end position="718"/>
    </location>
</feature>
<evidence type="ECO:0000256" key="1">
    <source>
        <dbReference type="PROSITE-ProRule" id="PRU00042"/>
    </source>
</evidence>
<dbReference type="GO" id="GO:0008270">
    <property type="term" value="F:zinc ion binding"/>
    <property type="evidence" value="ECO:0007669"/>
    <property type="project" value="UniProtKB-KW"/>
</dbReference>
<dbReference type="PANTHER" id="PTHR21020:SF0">
    <property type="entry name" value="ZINC FINGER PROTEIN 800"/>
    <property type="match status" value="1"/>
</dbReference>
<dbReference type="PROSITE" id="PS00028">
    <property type="entry name" value="ZINC_FINGER_C2H2_1"/>
    <property type="match status" value="3"/>
</dbReference>
<dbReference type="InterPro" id="IPR013087">
    <property type="entry name" value="Znf_C2H2_type"/>
</dbReference>
<feature type="compositionally biased region" description="Low complexity" evidence="2">
    <location>
        <begin position="620"/>
        <end position="646"/>
    </location>
</feature>
<dbReference type="InterPro" id="IPR039149">
    <property type="entry name" value="ZNF800"/>
</dbReference>
<evidence type="ECO:0000259" key="3">
    <source>
        <dbReference type="PROSITE" id="PS50157"/>
    </source>
</evidence>
<keyword evidence="5" id="KW-1185">Reference proteome</keyword>
<feature type="domain" description="C2H2-type" evidence="3">
    <location>
        <begin position="92"/>
        <end position="119"/>
    </location>
</feature>
<feature type="region of interest" description="Disordered" evidence="2">
    <location>
        <begin position="344"/>
        <end position="363"/>
    </location>
</feature>
<feature type="region of interest" description="Disordered" evidence="2">
    <location>
        <begin position="446"/>
        <end position="467"/>
    </location>
</feature>
<organism evidence="4 5">
    <name type="scientific">Pieris brassicae</name>
    <name type="common">White butterfly</name>
    <name type="synonym">Large white butterfly</name>
    <dbReference type="NCBI Taxonomy" id="7116"/>
    <lineage>
        <taxon>Eukaryota</taxon>
        <taxon>Metazoa</taxon>
        <taxon>Ecdysozoa</taxon>
        <taxon>Arthropoda</taxon>
        <taxon>Hexapoda</taxon>
        <taxon>Insecta</taxon>
        <taxon>Pterygota</taxon>
        <taxon>Neoptera</taxon>
        <taxon>Endopterygota</taxon>
        <taxon>Lepidoptera</taxon>
        <taxon>Glossata</taxon>
        <taxon>Ditrysia</taxon>
        <taxon>Papilionoidea</taxon>
        <taxon>Pieridae</taxon>
        <taxon>Pierinae</taxon>
        <taxon>Pieris</taxon>
    </lineage>
</organism>
<keyword evidence="1" id="KW-0862">Zinc</keyword>
<comment type="caution">
    <text evidence="4">The sequence shown here is derived from an EMBL/GenBank/DDBJ whole genome shotgun (WGS) entry which is preliminary data.</text>
</comment>
<dbReference type="PROSITE" id="PS50157">
    <property type="entry name" value="ZINC_FINGER_C2H2_2"/>
    <property type="match status" value="2"/>
</dbReference>
<evidence type="ECO:0000313" key="5">
    <source>
        <dbReference type="Proteomes" id="UP001152562"/>
    </source>
</evidence>
<dbReference type="PANTHER" id="PTHR21020">
    <property type="entry name" value="ZINC FINGER PROTEIN 800"/>
    <property type="match status" value="1"/>
</dbReference>
<dbReference type="Pfam" id="PF00096">
    <property type="entry name" value="zf-C2H2"/>
    <property type="match status" value="1"/>
</dbReference>
<evidence type="ECO:0000313" key="4">
    <source>
        <dbReference type="EMBL" id="CAH4035578.1"/>
    </source>
</evidence>
<dbReference type="EMBL" id="CALOZG010000042">
    <property type="protein sequence ID" value="CAH4035578.1"/>
    <property type="molecule type" value="Genomic_DNA"/>
</dbReference>
<dbReference type="SMART" id="SM00355">
    <property type="entry name" value="ZnF_C2H2"/>
    <property type="match status" value="6"/>
</dbReference>
<accession>A0A9P0XI01</accession>
<keyword evidence="1" id="KW-0863">Zinc-finger</keyword>
<keyword evidence="1" id="KW-0479">Metal-binding</keyword>
<evidence type="ECO:0000256" key="2">
    <source>
        <dbReference type="SAM" id="MobiDB-lite"/>
    </source>
</evidence>
<protein>
    <recommendedName>
        <fullName evidence="3">C2H2-type domain-containing protein</fullName>
    </recommendedName>
</protein>
<feature type="region of interest" description="Disordered" evidence="2">
    <location>
        <begin position="878"/>
        <end position="935"/>
    </location>
</feature>